<sequence>MNLPDAEEMLHGQILQNKPVNQKQNHEITRYEFFLWAAEQEQAIPKVGSGTKPLTALIFVSLPFNINSSPEMYYVMITFTLKLHSFQKRTRKSQYLEQQKLYPVTIRVKGIILNQ</sequence>
<protein>
    <submittedName>
        <fullName evidence="1">Uncharacterized protein</fullName>
    </submittedName>
</protein>
<accession>A0A1B6EM96</accession>
<name>A0A1B6EM96_9HEMI</name>
<organism evidence="1">
    <name type="scientific">Cuerna arida</name>
    <dbReference type="NCBI Taxonomy" id="1464854"/>
    <lineage>
        <taxon>Eukaryota</taxon>
        <taxon>Metazoa</taxon>
        <taxon>Ecdysozoa</taxon>
        <taxon>Arthropoda</taxon>
        <taxon>Hexapoda</taxon>
        <taxon>Insecta</taxon>
        <taxon>Pterygota</taxon>
        <taxon>Neoptera</taxon>
        <taxon>Paraneoptera</taxon>
        <taxon>Hemiptera</taxon>
        <taxon>Auchenorrhyncha</taxon>
        <taxon>Membracoidea</taxon>
        <taxon>Cicadellidae</taxon>
        <taxon>Cicadellinae</taxon>
        <taxon>Proconiini</taxon>
        <taxon>Cuerna</taxon>
    </lineage>
</organism>
<dbReference type="AlphaFoldDB" id="A0A1B6EM96"/>
<reference evidence="1" key="1">
    <citation type="submission" date="2015-11" db="EMBL/GenBank/DDBJ databases">
        <title>De novo transcriptome assembly of four potential Pierce s Disease insect vectors from Arizona vineyards.</title>
        <authorList>
            <person name="Tassone E.E."/>
        </authorList>
    </citation>
    <scope>NUCLEOTIDE SEQUENCE</scope>
</reference>
<dbReference type="EMBL" id="GECZ01030736">
    <property type="protein sequence ID" value="JAS39033.1"/>
    <property type="molecule type" value="Transcribed_RNA"/>
</dbReference>
<gene>
    <name evidence="1" type="ORF">g.36609</name>
</gene>
<evidence type="ECO:0000313" key="1">
    <source>
        <dbReference type="EMBL" id="JAS39033.1"/>
    </source>
</evidence>
<proteinExistence type="predicted"/>